<dbReference type="PANTHER" id="PTHR37754">
    <property type="entry name" value="CALCIUM ION-BINDING PROTEIN"/>
    <property type="match status" value="1"/>
</dbReference>
<proteinExistence type="predicted"/>
<evidence type="ECO:0000313" key="2">
    <source>
        <dbReference type="Proteomes" id="UP001180020"/>
    </source>
</evidence>
<name>A0AAV9DT87_ACOCL</name>
<comment type="caution">
    <text evidence="1">The sequence shown here is derived from an EMBL/GenBank/DDBJ whole genome shotgun (WGS) entry which is preliminary data.</text>
</comment>
<accession>A0AAV9DT87</accession>
<sequence length="170" mass="19069">MGIVMGVMGKGVPGLLSFPRDRIFDRCFKNVDSFEKFHLAFLNVCSEFNSIMPGNHFETPSLDRIEEFYDKWKNKKDETARKQYMVDRLKELMKPGKTGKAMVLTGLVAPSAAMSLKRVAEGTPQIKKFRVDMVPDVIFVPSITLLALLGAKWYNLGAIHKNPNDGGEGE</sequence>
<evidence type="ECO:0000313" key="1">
    <source>
        <dbReference type="EMBL" id="KAK1303738.1"/>
    </source>
</evidence>
<dbReference type="PANTHER" id="PTHR37754:SF1">
    <property type="entry name" value="CALCIUM ION-BINDING PROTEIN"/>
    <property type="match status" value="1"/>
</dbReference>
<reference evidence="1" key="2">
    <citation type="submission" date="2023-06" db="EMBL/GenBank/DDBJ databases">
        <authorList>
            <person name="Ma L."/>
            <person name="Liu K.-W."/>
            <person name="Li Z."/>
            <person name="Hsiao Y.-Y."/>
            <person name="Qi Y."/>
            <person name="Fu T."/>
            <person name="Tang G."/>
            <person name="Zhang D."/>
            <person name="Sun W.-H."/>
            <person name="Liu D.-K."/>
            <person name="Li Y."/>
            <person name="Chen G.-Z."/>
            <person name="Liu X.-D."/>
            <person name="Liao X.-Y."/>
            <person name="Jiang Y.-T."/>
            <person name="Yu X."/>
            <person name="Hao Y."/>
            <person name="Huang J."/>
            <person name="Zhao X.-W."/>
            <person name="Ke S."/>
            <person name="Chen Y.-Y."/>
            <person name="Wu W.-L."/>
            <person name="Hsu J.-L."/>
            <person name="Lin Y.-F."/>
            <person name="Huang M.-D."/>
            <person name="Li C.-Y."/>
            <person name="Huang L."/>
            <person name="Wang Z.-W."/>
            <person name="Zhao X."/>
            <person name="Zhong W.-Y."/>
            <person name="Peng D.-H."/>
            <person name="Ahmad S."/>
            <person name="Lan S."/>
            <person name="Zhang J.-S."/>
            <person name="Tsai W.-C."/>
            <person name="Van De Peer Y."/>
            <person name="Liu Z.-J."/>
        </authorList>
    </citation>
    <scope>NUCLEOTIDE SEQUENCE</scope>
    <source>
        <strain evidence="1">CP</strain>
        <tissue evidence="1">Leaves</tissue>
    </source>
</reference>
<keyword evidence="2" id="KW-1185">Reference proteome</keyword>
<dbReference type="EMBL" id="JAUJYO010000011">
    <property type="protein sequence ID" value="KAK1303738.1"/>
    <property type="molecule type" value="Genomic_DNA"/>
</dbReference>
<gene>
    <name evidence="1" type="ORF">QJS10_CPB11g00294</name>
</gene>
<dbReference type="Proteomes" id="UP001180020">
    <property type="component" value="Unassembled WGS sequence"/>
</dbReference>
<protein>
    <submittedName>
        <fullName evidence="1">Uncharacterized protein</fullName>
    </submittedName>
</protein>
<organism evidence="1 2">
    <name type="scientific">Acorus calamus</name>
    <name type="common">Sweet flag</name>
    <dbReference type="NCBI Taxonomy" id="4465"/>
    <lineage>
        <taxon>Eukaryota</taxon>
        <taxon>Viridiplantae</taxon>
        <taxon>Streptophyta</taxon>
        <taxon>Embryophyta</taxon>
        <taxon>Tracheophyta</taxon>
        <taxon>Spermatophyta</taxon>
        <taxon>Magnoliopsida</taxon>
        <taxon>Liliopsida</taxon>
        <taxon>Acoraceae</taxon>
        <taxon>Acorus</taxon>
    </lineage>
</organism>
<dbReference type="AlphaFoldDB" id="A0AAV9DT87"/>
<reference evidence="1" key="1">
    <citation type="journal article" date="2023" name="Nat. Commun.">
        <title>Diploid and tetraploid genomes of Acorus and the evolution of monocots.</title>
        <authorList>
            <person name="Ma L."/>
            <person name="Liu K.W."/>
            <person name="Li Z."/>
            <person name="Hsiao Y.Y."/>
            <person name="Qi Y."/>
            <person name="Fu T."/>
            <person name="Tang G.D."/>
            <person name="Zhang D."/>
            <person name="Sun W.H."/>
            <person name="Liu D.K."/>
            <person name="Li Y."/>
            <person name="Chen G.Z."/>
            <person name="Liu X.D."/>
            <person name="Liao X.Y."/>
            <person name="Jiang Y.T."/>
            <person name="Yu X."/>
            <person name="Hao Y."/>
            <person name="Huang J."/>
            <person name="Zhao X.W."/>
            <person name="Ke S."/>
            <person name="Chen Y.Y."/>
            <person name="Wu W.L."/>
            <person name="Hsu J.L."/>
            <person name="Lin Y.F."/>
            <person name="Huang M.D."/>
            <person name="Li C.Y."/>
            <person name="Huang L."/>
            <person name="Wang Z.W."/>
            <person name="Zhao X."/>
            <person name="Zhong W.Y."/>
            <person name="Peng D.H."/>
            <person name="Ahmad S."/>
            <person name="Lan S."/>
            <person name="Zhang J.S."/>
            <person name="Tsai W.C."/>
            <person name="Van de Peer Y."/>
            <person name="Liu Z.J."/>
        </authorList>
    </citation>
    <scope>NUCLEOTIDE SEQUENCE</scope>
    <source>
        <strain evidence="1">CP</strain>
    </source>
</reference>